<evidence type="ECO:0000256" key="1">
    <source>
        <dbReference type="ARBA" id="ARBA00009481"/>
    </source>
</evidence>
<accession>A0AAX0VNT0</accession>
<dbReference type="RefSeq" id="WP_101965531.1">
    <property type="nucleotide sequence ID" value="NZ_JBIVUL010000001.1"/>
</dbReference>
<dbReference type="Proteomes" id="UP000234847">
    <property type="component" value="Unassembled WGS sequence"/>
</dbReference>
<dbReference type="Gene3D" id="3.40.50.2000">
    <property type="entry name" value="Glycogen Phosphorylase B"/>
    <property type="match status" value="2"/>
</dbReference>
<sequence>MRRIAGQTRSRRRDGDESPPQKATPRRRPPGGYGGYLHWSDAGSTYSEREIATFLQLELAHLKQALYAEPLPPLEPTGYEEEDASNAEDRIAEYLDLVEDFSVAEGDVSHLVILNQYPKVGAEYGNGFVHRRVKYYIEAGVRVHVAVVNASEEPSSYVYDGVPVLVGRGAEARRLLETTAYTSVSTHFLQPYIWRQVREAMRGHRLFSFMHGFESRRWIRTIRNYRSPEPLVNGIKDSLTRQRFWREVLNDPAGPEKFVFVSRWWRRGAQDDLEMVFPEQRVAVVHNVIDTELFRFHEKDPAQRFRLLWVRSAANLNYASDLAVAALVRLRETEWWPQLDIRIIGDGKYFGAFEETFAEDENVVVERRFASQAEIARLHREYGMFLVPTRWDSQGVSRDEAMSSGLVAVTNAACAVPEFVDSSCAVVAPPEDVEGLVAGMIRVFESPELFLRLARAGAQRVAAATSPTHTVMREMALMGLLPESGGSEASS</sequence>
<gene>
    <name evidence="5" type="ORF">CYJ95_01585</name>
</gene>
<protein>
    <submittedName>
        <fullName evidence="5">Glycosyl transferase</fullName>
    </submittedName>
</protein>
<dbReference type="PANTHER" id="PTHR12526:SF640">
    <property type="entry name" value="COLANIC ACID BIOSYNTHESIS GLYCOSYLTRANSFERASE WCAL-RELATED"/>
    <property type="match status" value="1"/>
</dbReference>
<dbReference type="Pfam" id="PF13692">
    <property type="entry name" value="Glyco_trans_1_4"/>
    <property type="match status" value="1"/>
</dbReference>
<evidence type="ECO:0000256" key="3">
    <source>
        <dbReference type="ARBA" id="ARBA00022679"/>
    </source>
</evidence>
<comment type="similarity">
    <text evidence="1">Belongs to the glycosyltransferase group 1 family. Glycosyltransferase 4 subfamily.</text>
</comment>
<evidence type="ECO:0000313" key="5">
    <source>
        <dbReference type="EMBL" id="PKZ83624.1"/>
    </source>
</evidence>
<keyword evidence="2" id="KW-0328">Glycosyltransferase</keyword>
<dbReference type="SUPFAM" id="SSF53756">
    <property type="entry name" value="UDP-Glycosyltransferase/glycogen phosphorylase"/>
    <property type="match status" value="1"/>
</dbReference>
<comment type="caution">
    <text evidence="5">The sequence shown here is derived from an EMBL/GenBank/DDBJ whole genome shotgun (WGS) entry which is preliminary data.</text>
</comment>
<proteinExistence type="inferred from homology"/>
<name>A0AAX0VNT0_MICLU</name>
<reference evidence="5 6" key="1">
    <citation type="submission" date="2017-12" db="EMBL/GenBank/DDBJ databases">
        <title>Phylogenetic diversity of female urinary microbiome.</title>
        <authorList>
            <person name="Thomas-White K."/>
            <person name="Wolfe A.J."/>
        </authorList>
    </citation>
    <scope>NUCLEOTIDE SEQUENCE [LARGE SCALE GENOMIC DNA]</scope>
    <source>
        <strain evidence="5 6">UMB0038</strain>
    </source>
</reference>
<evidence type="ECO:0000256" key="2">
    <source>
        <dbReference type="ARBA" id="ARBA00022676"/>
    </source>
</evidence>
<keyword evidence="3 5" id="KW-0808">Transferase</keyword>
<feature type="region of interest" description="Disordered" evidence="4">
    <location>
        <begin position="1"/>
        <end position="35"/>
    </location>
</feature>
<dbReference type="AlphaFoldDB" id="A0AAX0VNT0"/>
<evidence type="ECO:0000313" key="6">
    <source>
        <dbReference type="Proteomes" id="UP000234847"/>
    </source>
</evidence>
<dbReference type="GO" id="GO:0016757">
    <property type="term" value="F:glycosyltransferase activity"/>
    <property type="evidence" value="ECO:0007669"/>
    <property type="project" value="UniProtKB-KW"/>
</dbReference>
<evidence type="ECO:0000256" key="4">
    <source>
        <dbReference type="SAM" id="MobiDB-lite"/>
    </source>
</evidence>
<dbReference type="PANTHER" id="PTHR12526">
    <property type="entry name" value="GLYCOSYLTRANSFERASE"/>
    <property type="match status" value="1"/>
</dbReference>
<organism evidence="5 6">
    <name type="scientific">Micrococcus luteus</name>
    <name type="common">Micrococcus lysodeikticus</name>
    <dbReference type="NCBI Taxonomy" id="1270"/>
    <lineage>
        <taxon>Bacteria</taxon>
        <taxon>Bacillati</taxon>
        <taxon>Actinomycetota</taxon>
        <taxon>Actinomycetes</taxon>
        <taxon>Micrococcales</taxon>
        <taxon>Micrococcaceae</taxon>
        <taxon>Micrococcus</taxon>
    </lineage>
</organism>
<dbReference type="CDD" id="cd03801">
    <property type="entry name" value="GT4_PimA-like"/>
    <property type="match status" value="1"/>
</dbReference>
<dbReference type="EMBL" id="PKJT01000001">
    <property type="protein sequence ID" value="PKZ83624.1"/>
    <property type="molecule type" value="Genomic_DNA"/>
</dbReference>